<dbReference type="Proteomes" id="UP001470230">
    <property type="component" value="Unassembled WGS sequence"/>
</dbReference>
<keyword evidence="1" id="KW-0547">Nucleotide-binding</keyword>
<dbReference type="InterPro" id="IPR001245">
    <property type="entry name" value="Ser-Thr/Tyr_kinase_cat_dom"/>
</dbReference>
<keyword evidence="5" id="KW-1185">Reference proteome</keyword>
<accession>A0ABR2HUJ3</accession>
<keyword evidence="1" id="KW-0067">ATP-binding</keyword>
<dbReference type="PROSITE" id="PS00107">
    <property type="entry name" value="PROTEIN_KINASE_ATP"/>
    <property type="match status" value="1"/>
</dbReference>
<evidence type="ECO:0000256" key="1">
    <source>
        <dbReference type="PROSITE-ProRule" id="PRU10141"/>
    </source>
</evidence>
<dbReference type="Gene3D" id="1.10.510.10">
    <property type="entry name" value="Transferase(Phosphotransferase) domain 1"/>
    <property type="match status" value="1"/>
</dbReference>
<comment type="caution">
    <text evidence="4">The sequence shown here is derived from an EMBL/GenBank/DDBJ whole genome shotgun (WGS) entry which is preliminary data.</text>
</comment>
<sequence>MLEKFESNELEGLFFDTSDFDLKDKVVGEGTFGKVFLAQNNSDDQLYAAKVIKTDGSFNGHDQMIFMRESLILQKLNHPGILKFKGINFQSFQDPTQFSPSIITEYLPNGSLKSILSKAHKKKWTNTKKYINLIGIAHAMKYLHSHKVIHRDLKPENILEDDNYYPRVSDFGLSRCFTDSFTSNQKMAMTGGIGTPVYMAPELFNGEEQYSPKVDVYAFAMLAYEIVTGKVPFKELSKVTAITLGFKICGGYRPPFPDDISPKIADLITRCWNPKDTERPNFDSIFNELTNDLFMAWDDVDEDEIRQYISMLNSTEKVDMSQHLTEKIQETESDIESKLTEEVEVLRRENEALKEKLKDLSISSDDFCRGLCRFLGDKSERNVKRGVSLLELSSEKGNRYASFIIGLLYESSEYVEHDFIKSTHFYELSSLQGNSYGLIRLGMCYHYGYGVQQDYPKAIELYEKAAKLGNSIALNNIAICYEKGHGVEQSYSKAVEYYEKAARLGNSKSLYNIGICYKNGRGVEQDINKAIQYFEKSARFGNKHSLDILKKLKGSQ</sequence>
<dbReference type="SMART" id="SM00671">
    <property type="entry name" value="SEL1"/>
    <property type="match status" value="4"/>
</dbReference>
<dbReference type="PANTHER" id="PTHR44329:SF214">
    <property type="entry name" value="PROTEIN KINASE DOMAIN-CONTAINING PROTEIN"/>
    <property type="match status" value="1"/>
</dbReference>
<dbReference type="PRINTS" id="PR00109">
    <property type="entry name" value="TYRKINASE"/>
</dbReference>
<feature type="coiled-coil region" evidence="2">
    <location>
        <begin position="321"/>
        <end position="363"/>
    </location>
</feature>
<dbReference type="SUPFAM" id="SSF81901">
    <property type="entry name" value="HCP-like"/>
    <property type="match status" value="1"/>
</dbReference>
<reference evidence="4 5" key="1">
    <citation type="submission" date="2024-04" db="EMBL/GenBank/DDBJ databases">
        <title>Tritrichomonas musculus Genome.</title>
        <authorList>
            <person name="Alves-Ferreira E."/>
            <person name="Grigg M."/>
            <person name="Lorenzi H."/>
            <person name="Galac M."/>
        </authorList>
    </citation>
    <scope>NUCLEOTIDE SEQUENCE [LARGE SCALE GENOMIC DNA]</scope>
    <source>
        <strain evidence="4 5">EAF2021</strain>
    </source>
</reference>
<proteinExistence type="predicted"/>
<dbReference type="SUPFAM" id="SSF56112">
    <property type="entry name" value="Protein kinase-like (PK-like)"/>
    <property type="match status" value="1"/>
</dbReference>
<gene>
    <name evidence="4" type="ORF">M9Y10_017771</name>
</gene>
<dbReference type="Pfam" id="PF00069">
    <property type="entry name" value="Pkinase"/>
    <property type="match status" value="1"/>
</dbReference>
<organism evidence="4 5">
    <name type="scientific">Tritrichomonas musculus</name>
    <dbReference type="NCBI Taxonomy" id="1915356"/>
    <lineage>
        <taxon>Eukaryota</taxon>
        <taxon>Metamonada</taxon>
        <taxon>Parabasalia</taxon>
        <taxon>Tritrichomonadida</taxon>
        <taxon>Tritrichomonadidae</taxon>
        <taxon>Tritrichomonas</taxon>
    </lineage>
</organism>
<evidence type="ECO:0000313" key="4">
    <source>
        <dbReference type="EMBL" id="KAK8852781.1"/>
    </source>
</evidence>
<dbReference type="SMART" id="SM00220">
    <property type="entry name" value="S_TKc"/>
    <property type="match status" value="1"/>
</dbReference>
<dbReference type="InterPro" id="IPR017441">
    <property type="entry name" value="Protein_kinase_ATP_BS"/>
</dbReference>
<dbReference type="Pfam" id="PF08238">
    <property type="entry name" value="Sel1"/>
    <property type="match status" value="5"/>
</dbReference>
<feature type="domain" description="Protein kinase" evidence="3">
    <location>
        <begin position="21"/>
        <end position="295"/>
    </location>
</feature>
<dbReference type="EMBL" id="JAPFFF010000023">
    <property type="protein sequence ID" value="KAK8852781.1"/>
    <property type="molecule type" value="Genomic_DNA"/>
</dbReference>
<protein>
    <recommendedName>
        <fullName evidence="3">Protein kinase domain-containing protein</fullName>
    </recommendedName>
</protein>
<dbReference type="InterPro" id="IPR051681">
    <property type="entry name" value="Ser/Thr_Kinases-Pseudokinases"/>
</dbReference>
<evidence type="ECO:0000313" key="5">
    <source>
        <dbReference type="Proteomes" id="UP001470230"/>
    </source>
</evidence>
<evidence type="ECO:0000256" key="2">
    <source>
        <dbReference type="SAM" id="Coils"/>
    </source>
</evidence>
<dbReference type="InterPro" id="IPR011009">
    <property type="entry name" value="Kinase-like_dom_sf"/>
</dbReference>
<dbReference type="CDD" id="cd13999">
    <property type="entry name" value="STKc_MAP3K-like"/>
    <property type="match status" value="1"/>
</dbReference>
<dbReference type="InterPro" id="IPR000719">
    <property type="entry name" value="Prot_kinase_dom"/>
</dbReference>
<feature type="binding site" evidence="1">
    <location>
        <position position="50"/>
    </location>
    <ligand>
        <name>ATP</name>
        <dbReference type="ChEBI" id="CHEBI:30616"/>
    </ligand>
</feature>
<keyword evidence="2" id="KW-0175">Coiled coil</keyword>
<dbReference type="PANTHER" id="PTHR44329">
    <property type="entry name" value="SERINE/THREONINE-PROTEIN KINASE TNNI3K-RELATED"/>
    <property type="match status" value="1"/>
</dbReference>
<name>A0ABR2HUJ3_9EUKA</name>
<dbReference type="PROSITE" id="PS50011">
    <property type="entry name" value="PROTEIN_KINASE_DOM"/>
    <property type="match status" value="1"/>
</dbReference>
<evidence type="ECO:0000259" key="3">
    <source>
        <dbReference type="PROSITE" id="PS50011"/>
    </source>
</evidence>
<dbReference type="Gene3D" id="1.25.40.10">
    <property type="entry name" value="Tetratricopeptide repeat domain"/>
    <property type="match status" value="1"/>
</dbReference>
<dbReference type="InterPro" id="IPR006597">
    <property type="entry name" value="Sel1-like"/>
</dbReference>
<dbReference type="InterPro" id="IPR011990">
    <property type="entry name" value="TPR-like_helical_dom_sf"/>
</dbReference>